<keyword evidence="1" id="KW-0472">Membrane</keyword>
<name>A0A2D4HLI0_MICLE</name>
<evidence type="ECO:0000313" key="2">
    <source>
        <dbReference type="EMBL" id="LAA72830.1"/>
    </source>
</evidence>
<proteinExistence type="predicted"/>
<protein>
    <submittedName>
        <fullName evidence="2">Uncharacterized protein</fullName>
    </submittedName>
</protein>
<organism evidence="2">
    <name type="scientific">Micrurus lemniscatus lemniscatus</name>
    <dbReference type="NCBI Taxonomy" id="129467"/>
    <lineage>
        <taxon>Eukaryota</taxon>
        <taxon>Metazoa</taxon>
        <taxon>Chordata</taxon>
        <taxon>Craniata</taxon>
        <taxon>Vertebrata</taxon>
        <taxon>Euteleostomi</taxon>
        <taxon>Lepidosauria</taxon>
        <taxon>Squamata</taxon>
        <taxon>Bifurcata</taxon>
        <taxon>Unidentata</taxon>
        <taxon>Episquamata</taxon>
        <taxon>Toxicofera</taxon>
        <taxon>Serpentes</taxon>
        <taxon>Colubroidea</taxon>
        <taxon>Elapidae</taxon>
        <taxon>Elapinae</taxon>
        <taxon>Micrurus</taxon>
    </lineage>
</organism>
<dbReference type="AlphaFoldDB" id="A0A2D4HLI0"/>
<feature type="transmembrane region" description="Helical" evidence="1">
    <location>
        <begin position="80"/>
        <end position="99"/>
    </location>
</feature>
<sequence length="101" mass="11912">MKCHYMWTVRILKKIFLCIPRIFLAKAKRLFPPWSDAFILSPKIFRNQAIAPPSKWIPFHGYGSGTRISLKLRRNLNNGLMFLMELLEFLNYCFSGALFKE</sequence>
<reference evidence="2" key="1">
    <citation type="submission" date="2017-07" db="EMBL/GenBank/DDBJ databases">
        <authorList>
            <person name="Mikheyev A."/>
            <person name="Grau M."/>
        </authorList>
    </citation>
    <scope>NUCLEOTIDE SEQUENCE</scope>
    <source>
        <tissue evidence="2">Venom_gland</tissue>
    </source>
</reference>
<accession>A0A2D4HLI0</accession>
<dbReference type="EMBL" id="IACK01039910">
    <property type="protein sequence ID" value="LAA72830.1"/>
    <property type="molecule type" value="Transcribed_RNA"/>
</dbReference>
<reference evidence="2" key="2">
    <citation type="submission" date="2017-11" db="EMBL/GenBank/DDBJ databases">
        <title>Coralsnake Venomics: Analyses of Venom Gland Transcriptomes and Proteomes of Six Brazilian Taxa.</title>
        <authorList>
            <person name="Aird S.D."/>
            <person name="Jorge da Silva N."/>
            <person name="Qiu L."/>
            <person name="Villar-Briones A."/>
            <person name="Aparecida-Saddi V."/>
            <person name="Campos-Telles M.P."/>
            <person name="Grau M."/>
            <person name="Mikheyev A.S."/>
        </authorList>
    </citation>
    <scope>NUCLEOTIDE SEQUENCE</scope>
    <source>
        <tissue evidence="2">Venom_gland</tissue>
    </source>
</reference>
<evidence type="ECO:0000256" key="1">
    <source>
        <dbReference type="SAM" id="Phobius"/>
    </source>
</evidence>
<keyword evidence="1" id="KW-0812">Transmembrane</keyword>
<keyword evidence="1" id="KW-1133">Transmembrane helix</keyword>